<name>A0A4R6CTW2_9LACO</name>
<organism evidence="1 2">
    <name type="scientific">Lactobacillus crispatus</name>
    <dbReference type="NCBI Taxonomy" id="47770"/>
    <lineage>
        <taxon>Bacteria</taxon>
        <taxon>Bacillati</taxon>
        <taxon>Bacillota</taxon>
        <taxon>Bacilli</taxon>
        <taxon>Lactobacillales</taxon>
        <taxon>Lactobacillaceae</taxon>
        <taxon>Lactobacillus</taxon>
    </lineage>
</organism>
<comment type="caution">
    <text evidence="1">The sequence shown here is derived from an EMBL/GenBank/DDBJ whole genome shotgun (WGS) entry which is preliminary data.</text>
</comment>
<evidence type="ECO:0000313" key="2">
    <source>
        <dbReference type="Proteomes" id="UP000295195"/>
    </source>
</evidence>
<dbReference type="RefSeq" id="WP_005726256.1">
    <property type="nucleotide sequence ID" value="NZ_CAZZQD010000001.1"/>
</dbReference>
<sequence>MNLKKKIAISATALTVALSTAFPIAAAQSQPVKAVGIVLVHRVTAGENFANWFNWLRTR</sequence>
<dbReference type="AlphaFoldDB" id="A0A4R6CTW2"/>
<dbReference type="EMBL" id="NKLP01000127">
    <property type="protein sequence ID" value="TDN30881.1"/>
    <property type="molecule type" value="Genomic_DNA"/>
</dbReference>
<accession>A0A4R6CTW2</accession>
<proteinExistence type="predicted"/>
<gene>
    <name evidence="1" type="ORF">CEE75_07350</name>
</gene>
<reference evidence="1 2" key="1">
    <citation type="submission" date="2017-06" db="EMBL/GenBank/DDBJ databases">
        <authorList>
            <person name="Swanenburg J."/>
            <person name="Kort R."/>
        </authorList>
    </citation>
    <scope>NUCLEOTIDE SEQUENCE [LARGE SCALE GENOMIC DNA]</scope>
    <source>
        <strain evidence="1 2">RL05</strain>
    </source>
</reference>
<protein>
    <submittedName>
        <fullName evidence="1">Uncharacterized protein</fullName>
    </submittedName>
</protein>
<dbReference type="Proteomes" id="UP000295195">
    <property type="component" value="Unassembled WGS sequence"/>
</dbReference>
<evidence type="ECO:0000313" key="1">
    <source>
        <dbReference type="EMBL" id="TDN30881.1"/>
    </source>
</evidence>